<dbReference type="GO" id="GO:0006206">
    <property type="term" value="P:pyrimidine nucleobase metabolic process"/>
    <property type="evidence" value="ECO:0007669"/>
    <property type="project" value="TreeGrafter"/>
</dbReference>
<accession>A0A0H2RSS2</accession>
<dbReference type="PANTHER" id="PTHR47438">
    <property type="entry name" value="PHOSPHATE METABOLISM PROTEIN 8-RELATED"/>
    <property type="match status" value="1"/>
</dbReference>
<keyword evidence="2" id="KW-0677">Repeat</keyword>
<evidence type="ECO:0000256" key="1">
    <source>
        <dbReference type="ARBA" id="ARBA00022574"/>
    </source>
</evidence>
<dbReference type="SMART" id="SM00256">
    <property type="entry name" value="FBOX"/>
    <property type="match status" value="1"/>
</dbReference>
<evidence type="ECO:0000256" key="2">
    <source>
        <dbReference type="ARBA" id="ARBA00022737"/>
    </source>
</evidence>
<feature type="compositionally biased region" description="Polar residues" evidence="5">
    <location>
        <begin position="560"/>
        <end position="574"/>
    </location>
</feature>
<dbReference type="Pfam" id="PF12937">
    <property type="entry name" value="F-box-like"/>
    <property type="match status" value="1"/>
</dbReference>
<dbReference type="GO" id="GO:0009166">
    <property type="term" value="P:nucleotide catabolic process"/>
    <property type="evidence" value="ECO:0007669"/>
    <property type="project" value="TreeGrafter"/>
</dbReference>
<keyword evidence="4" id="KW-0175">Coiled coil</keyword>
<dbReference type="InterPro" id="IPR001810">
    <property type="entry name" value="F-box_dom"/>
</dbReference>
<dbReference type="Gene3D" id="2.130.10.10">
    <property type="entry name" value="YVTN repeat-like/Quinoprotein amine dehydrogenase"/>
    <property type="match status" value="1"/>
</dbReference>
<evidence type="ECO:0000256" key="4">
    <source>
        <dbReference type="SAM" id="Coils"/>
    </source>
</evidence>
<gene>
    <name evidence="7" type="ORF">SCHPADRAFT_829513</name>
</gene>
<dbReference type="InterPro" id="IPR052791">
    <property type="entry name" value="SSM1_domain"/>
</dbReference>
<feature type="region of interest" description="Disordered" evidence="5">
    <location>
        <begin position="473"/>
        <end position="574"/>
    </location>
</feature>
<proteinExistence type="predicted"/>
<protein>
    <recommendedName>
        <fullName evidence="6">F-box domain-containing protein</fullName>
    </recommendedName>
</protein>
<dbReference type="InParanoid" id="A0A0H2RSS2"/>
<feature type="region of interest" description="Disordered" evidence="5">
    <location>
        <begin position="751"/>
        <end position="773"/>
    </location>
</feature>
<dbReference type="InterPro" id="IPR036047">
    <property type="entry name" value="F-box-like_dom_sf"/>
</dbReference>
<keyword evidence="1 3" id="KW-0853">WD repeat</keyword>
<feature type="compositionally biased region" description="Low complexity" evidence="5">
    <location>
        <begin position="498"/>
        <end position="510"/>
    </location>
</feature>
<dbReference type="SUPFAM" id="SSF50978">
    <property type="entry name" value="WD40 repeat-like"/>
    <property type="match status" value="1"/>
</dbReference>
<feature type="region of interest" description="Disordered" evidence="5">
    <location>
        <begin position="638"/>
        <end position="668"/>
    </location>
</feature>
<feature type="compositionally biased region" description="Polar residues" evidence="5">
    <location>
        <begin position="522"/>
        <end position="547"/>
    </location>
</feature>
<dbReference type="PROSITE" id="PS00678">
    <property type="entry name" value="WD_REPEATS_1"/>
    <property type="match status" value="1"/>
</dbReference>
<dbReference type="GO" id="GO:0008252">
    <property type="term" value="F:nucleotidase activity"/>
    <property type="evidence" value="ECO:0007669"/>
    <property type="project" value="TreeGrafter"/>
</dbReference>
<dbReference type="InterPro" id="IPR001680">
    <property type="entry name" value="WD40_rpt"/>
</dbReference>
<evidence type="ECO:0000313" key="8">
    <source>
        <dbReference type="Proteomes" id="UP000053477"/>
    </source>
</evidence>
<sequence>MSFDMVTEDGDGAVDEDFEEVIQQLRNLYSKKLTQYKRLLEQGQSASAAQLHALQAELRLLRVNLEDERHAAHQSELERDQLRIKTLNGPTQRGSTADMDIASVLRGDGRGNFNEIEVRKAVRGLKLADRARLMTIILESCMPGDIRQQIILLEKYLKYTFDVVGHLTHDIAFHILKYLTVQELLGVESVSKRWQELVHHPSIWRYHCLHLTATDPMPVRPPPSPEGWEPLYRSLHHRESNFHYGLPQKLRFLTGHTNFCTTLLLRGKRLISGSYDETIRFWDIETGEQKKCLQVKKPVSCIDFLLEEEVFVAGFHDVGRVHLYSSVTFNPLQQLSGHLNGIRAVALSSRSLVSAGADKALVCWDWRSGTKIVRFGQQTTINIGVQLIAGDKESGERVVSVTIDGIVRVFSIARREMISQFKLAELGGSDPVLNAKLCNVGKAPDNMLQWFAAKGTQMTCATKSVILHLQWTEGDEKQEKPNALSSSPTDLEPNKSIPSPSTPSVSGRSSIPPPSAMKSRPNVLSRSSTSHMSTPRRTSLTVSTSRGRASLPLTPPPSGLHSSNPGTPLSRTGTPAASTFAVRYGQAAILTAPPKLVAIVDTPDVAVGAVDPRKRRVVTATRFSSRLGADRRIFISTHRKAKRQSEDGSEEGNDEDSETSKEEDSAVDFSTSITTVGGVWGAISVPDDSSPTWSLVRGLQGPLPHKFAGLATPNMNPMSMQLSHEEVVVGCADGTIYVMSFVGDEYHKERNAPIPEDDLEAGSSGGLASPMTG</sequence>
<dbReference type="InterPro" id="IPR015943">
    <property type="entry name" value="WD40/YVTN_repeat-like_dom_sf"/>
</dbReference>
<feature type="compositionally biased region" description="Acidic residues" evidence="5">
    <location>
        <begin position="647"/>
        <end position="657"/>
    </location>
</feature>
<evidence type="ECO:0000256" key="5">
    <source>
        <dbReference type="SAM" id="MobiDB-lite"/>
    </source>
</evidence>
<dbReference type="InterPro" id="IPR036322">
    <property type="entry name" value="WD40_repeat_dom_sf"/>
</dbReference>
<feature type="repeat" description="WD" evidence="3">
    <location>
        <begin position="335"/>
        <end position="374"/>
    </location>
</feature>
<dbReference type="Proteomes" id="UP000053477">
    <property type="component" value="Unassembled WGS sequence"/>
</dbReference>
<feature type="repeat" description="WD" evidence="3">
    <location>
        <begin position="253"/>
        <end position="292"/>
    </location>
</feature>
<evidence type="ECO:0000313" key="7">
    <source>
        <dbReference type="EMBL" id="KLO12478.1"/>
    </source>
</evidence>
<feature type="domain" description="F-box" evidence="6">
    <location>
        <begin position="161"/>
        <end position="207"/>
    </location>
</feature>
<evidence type="ECO:0000259" key="6">
    <source>
        <dbReference type="PROSITE" id="PS50181"/>
    </source>
</evidence>
<dbReference type="SUPFAM" id="SSF81383">
    <property type="entry name" value="F-box domain"/>
    <property type="match status" value="1"/>
</dbReference>
<dbReference type="PANTHER" id="PTHR47438:SF1">
    <property type="entry name" value="PHOSPHATE METABOLISM PROTEIN 8-RELATED"/>
    <property type="match status" value="1"/>
</dbReference>
<dbReference type="SMART" id="SM00320">
    <property type="entry name" value="WD40"/>
    <property type="match status" value="3"/>
</dbReference>
<evidence type="ECO:0000256" key="3">
    <source>
        <dbReference type="PROSITE-ProRule" id="PRU00221"/>
    </source>
</evidence>
<reference evidence="7 8" key="1">
    <citation type="submission" date="2015-04" db="EMBL/GenBank/DDBJ databases">
        <title>Complete genome sequence of Schizopora paradoxa KUC8140, a cosmopolitan wood degrader in East Asia.</title>
        <authorList>
            <consortium name="DOE Joint Genome Institute"/>
            <person name="Min B."/>
            <person name="Park H."/>
            <person name="Jang Y."/>
            <person name="Kim J.-J."/>
            <person name="Kim K.H."/>
            <person name="Pangilinan J."/>
            <person name="Lipzen A."/>
            <person name="Riley R."/>
            <person name="Grigoriev I.V."/>
            <person name="Spatafora J.W."/>
            <person name="Choi I.-G."/>
        </authorList>
    </citation>
    <scope>NUCLEOTIDE SEQUENCE [LARGE SCALE GENOMIC DNA]</scope>
    <source>
        <strain evidence="7 8">KUC8140</strain>
    </source>
</reference>
<dbReference type="PROSITE" id="PS50082">
    <property type="entry name" value="WD_REPEATS_2"/>
    <property type="match status" value="2"/>
</dbReference>
<name>A0A0H2RSS2_9AGAM</name>
<dbReference type="InterPro" id="IPR019775">
    <property type="entry name" value="WD40_repeat_CS"/>
</dbReference>
<dbReference type="AlphaFoldDB" id="A0A0H2RSS2"/>
<organism evidence="7 8">
    <name type="scientific">Schizopora paradoxa</name>
    <dbReference type="NCBI Taxonomy" id="27342"/>
    <lineage>
        <taxon>Eukaryota</taxon>
        <taxon>Fungi</taxon>
        <taxon>Dikarya</taxon>
        <taxon>Basidiomycota</taxon>
        <taxon>Agaricomycotina</taxon>
        <taxon>Agaricomycetes</taxon>
        <taxon>Hymenochaetales</taxon>
        <taxon>Schizoporaceae</taxon>
        <taxon>Schizopora</taxon>
    </lineage>
</organism>
<dbReference type="Gene3D" id="1.20.1280.50">
    <property type="match status" value="1"/>
</dbReference>
<keyword evidence="8" id="KW-1185">Reference proteome</keyword>
<dbReference type="STRING" id="27342.A0A0H2RSS2"/>
<dbReference type="OrthoDB" id="1065058at2759"/>
<feature type="coiled-coil region" evidence="4">
    <location>
        <begin position="22"/>
        <end position="71"/>
    </location>
</feature>
<dbReference type="EMBL" id="KQ085977">
    <property type="protein sequence ID" value="KLO12478.1"/>
    <property type="molecule type" value="Genomic_DNA"/>
</dbReference>
<dbReference type="PROSITE" id="PS50294">
    <property type="entry name" value="WD_REPEATS_REGION"/>
    <property type="match status" value="1"/>
</dbReference>
<dbReference type="Pfam" id="PF00400">
    <property type="entry name" value="WD40"/>
    <property type="match status" value="2"/>
</dbReference>
<dbReference type="PROSITE" id="PS50181">
    <property type="entry name" value="FBOX"/>
    <property type="match status" value="1"/>
</dbReference>